<keyword evidence="3" id="KW-0378">Hydrolase</keyword>
<dbReference type="SUPFAM" id="SSF53187">
    <property type="entry name" value="Zn-dependent exopeptidases"/>
    <property type="match status" value="1"/>
</dbReference>
<reference evidence="6" key="1">
    <citation type="submission" date="2019-09" db="EMBL/GenBank/DDBJ databases">
        <title>Genomic analysis of Haloferax sp. CBA1149.</title>
        <authorList>
            <person name="Roh S.W."/>
        </authorList>
    </citation>
    <scope>NUCLEOTIDE SEQUENCE</scope>
    <source>
        <strain evidence="6">CBA1149</strain>
    </source>
</reference>
<dbReference type="InterPro" id="IPR043795">
    <property type="entry name" value="N-alpha-Ac-DABA-like"/>
</dbReference>
<sequence>MHTAETVTLARLPSGVPVQTTVHIYEPDDEPDGPTLYVQAAQHGREINGTEVLRRLHGRLERAELTGRVVAVPVADPLTFDRVSYVTPEAIDSVNSNMNRVWPGDADGSLHERMAASLWEYASDADAIVDLHTGSPDMLTHTVYRKNDDASRDLAEAFGVSLLLAEAAGEDAEEEWTKRNFGGKLRVAATEADIPSITPELAHNKQLVESAIVAGVDGLLNVCRSLGILPGAVESWDGQTYRNHLGRVTADTSGLFVAREDLELGQEVRPGDHLGWVYDPTKYTVLQEVEVERAGIIYSIAREATVTAGKTLVGVALPLDGGVDDELDTDDVFGDADDELDI</sequence>
<dbReference type="Gene3D" id="3.40.630.10">
    <property type="entry name" value="Zn peptidases"/>
    <property type="match status" value="1"/>
</dbReference>
<comment type="caution">
    <text evidence="6">The sequence shown here is derived from an EMBL/GenBank/DDBJ whole genome shotgun (WGS) entry which is preliminary data.</text>
</comment>
<accession>A0A643JZ30</accession>
<protein>
    <submittedName>
        <fullName evidence="6">Succinylglutamate desuccinylase/aspartoacylase family protein</fullName>
    </submittedName>
</protein>
<dbReference type="GO" id="GO:0046872">
    <property type="term" value="F:metal ion binding"/>
    <property type="evidence" value="ECO:0007669"/>
    <property type="project" value="UniProtKB-KW"/>
</dbReference>
<dbReference type="GO" id="GO:0016788">
    <property type="term" value="F:hydrolase activity, acting on ester bonds"/>
    <property type="evidence" value="ECO:0007669"/>
    <property type="project" value="InterPro"/>
</dbReference>
<gene>
    <name evidence="6" type="ORF">Hfx1149_05960</name>
</gene>
<comment type="cofactor">
    <cofactor evidence="1">
        <name>Zn(2+)</name>
        <dbReference type="ChEBI" id="CHEBI:29105"/>
    </cofactor>
</comment>
<name>A0A643JZ30_9EURY</name>
<evidence type="ECO:0000256" key="2">
    <source>
        <dbReference type="ARBA" id="ARBA00022723"/>
    </source>
</evidence>
<dbReference type="Pfam" id="PF24827">
    <property type="entry name" value="AstE_AspA_cat"/>
    <property type="match status" value="1"/>
</dbReference>
<dbReference type="AlphaFoldDB" id="A0A643JZ30"/>
<feature type="domain" description="Succinylglutamate desuccinylase/Aspartoacylase catalytic" evidence="5">
    <location>
        <begin position="32"/>
        <end position="224"/>
    </location>
</feature>
<dbReference type="PANTHER" id="PTHR37326">
    <property type="entry name" value="BLL3975 PROTEIN"/>
    <property type="match status" value="1"/>
</dbReference>
<keyword evidence="4" id="KW-0862">Zinc</keyword>
<dbReference type="PIRSF" id="PIRSF039012">
    <property type="entry name" value="ASP"/>
    <property type="match status" value="1"/>
</dbReference>
<dbReference type="RefSeq" id="WP_151136424.1">
    <property type="nucleotide sequence ID" value="NZ_VZUS01000001.1"/>
</dbReference>
<evidence type="ECO:0000256" key="4">
    <source>
        <dbReference type="ARBA" id="ARBA00022833"/>
    </source>
</evidence>
<keyword evidence="2" id="KW-0479">Metal-binding</keyword>
<proteinExistence type="predicted"/>
<dbReference type="PANTHER" id="PTHR37326:SF1">
    <property type="entry name" value="BLL3975 PROTEIN"/>
    <property type="match status" value="1"/>
</dbReference>
<dbReference type="EMBL" id="VZUS01000001">
    <property type="protein sequence ID" value="KAB1187597.1"/>
    <property type="molecule type" value="Genomic_DNA"/>
</dbReference>
<organism evidence="6">
    <name type="scientific">Haloferax sp. CBA1149</name>
    <dbReference type="NCBI Taxonomy" id="2650753"/>
    <lineage>
        <taxon>Archaea</taxon>
        <taxon>Methanobacteriati</taxon>
        <taxon>Methanobacteriota</taxon>
        <taxon>Stenosarchaea group</taxon>
        <taxon>Halobacteria</taxon>
        <taxon>Halobacteriales</taxon>
        <taxon>Haloferacaceae</taxon>
        <taxon>Haloferax</taxon>
    </lineage>
</organism>
<dbReference type="InterPro" id="IPR053138">
    <property type="entry name" value="N-alpha-Ac-DABA_deacetylase"/>
</dbReference>
<evidence type="ECO:0000256" key="1">
    <source>
        <dbReference type="ARBA" id="ARBA00001947"/>
    </source>
</evidence>
<evidence type="ECO:0000313" key="6">
    <source>
        <dbReference type="EMBL" id="KAB1187597.1"/>
    </source>
</evidence>
<dbReference type="GO" id="GO:0016811">
    <property type="term" value="F:hydrolase activity, acting on carbon-nitrogen (but not peptide) bonds, in linear amides"/>
    <property type="evidence" value="ECO:0007669"/>
    <property type="project" value="InterPro"/>
</dbReference>
<dbReference type="InterPro" id="IPR055438">
    <property type="entry name" value="AstE_AspA_cat"/>
</dbReference>
<evidence type="ECO:0000256" key="3">
    <source>
        <dbReference type="ARBA" id="ARBA00022801"/>
    </source>
</evidence>
<evidence type="ECO:0000259" key="5">
    <source>
        <dbReference type="Pfam" id="PF24827"/>
    </source>
</evidence>